<feature type="region of interest" description="Disordered" evidence="1">
    <location>
        <begin position="1184"/>
        <end position="1220"/>
    </location>
</feature>
<accession>A0A1J9Q655</accession>
<feature type="compositionally biased region" description="Low complexity" evidence="1">
    <location>
        <begin position="1449"/>
        <end position="1462"/>
    </location>
</feature>
<feature type="region of interest" description="Disordered" evidence="1">
    <location>
        <begin position="252"/>
        <end position="633"/>
    </location>
</feature>
<feature type="compositionally biased region" description="Polar residues" evidence="1">
    <location>
        <begin position="489"/>
        <end position="507"/>
    </location>
</feature>
<feature type="compositionally biased region" description="Polar residues" evidence="1">
    <location>
        <begin position="1098"/>
        <end position="1107"/>
    </location>
</feature>
<feature type="compositionally biased region" description="Low complexity" evidence="1">
    <location>
        <begin position="1493"/>
        <end position="1502"/>
    </location>
</feature>
<feature type="compositionally biased region" description="Basic and acidic residues" evidence="1">
    <location>
        <begin position="779"/>
        <end position="789"/>
    </location>
</feature>
<dbReference type="VEuPathDB" id="FungiDB:AJ78_04076"/>
<proteinExistence type="predicted"/>
<feature type="compositionally biased region" description="Low complexity" evidence="1">
    <location>
        <begin position="1137"/>
        <end position="1150"/>
    </location>
</feature>
<feature type="compositionally biased region" description="Polar residues" evidence="1">
    <location>
        <begin position="313"/>
        <end position="330"/>
    </location>
</feature>
<feature type="compositionally biased region" description="Basic and acidic residues" evidence="1">
    <location>
        <begin position="564"/>
        <end position="580"/>
    </location>
</feature>
<keyword evidence="3" id="KW-1185">Reference proteome</keyword>
<feature type="compositionally biased region" description="Polar residues" evidence="1">
    <location>
        <begin position="517"/>
        <end position="535"/>
    </location>
</feature>
<feature type="region of interest" description="Disordered" evidence="1">
    <location>
        <begin position="1116"/>
        <end position="1151"/>
    </location>
</feature>
<dbReference type="OrthoDB" id="5382952at2759"/>
<feature type="region of interest" description="Disordered" evidence="1">
    <location>
        <begin position="174"/>
        <end position="237"/>
    </location>
</feature>
<gene>
    <name evidence="2" type="ORF">AJ78_04076</name>
</gene>
<feature type="compositionally biased region" description="Polar residues" evidence="1">
    <location>
        <begin position="1116"/>
        <end position="1136"/>
    </location>
</feature>
<evidence type="ECO:0000313" key="2">
    <source>
        <dbReference type="EMBL" id="OJD15699.1"/>
    </source>
</evidence>
<feature type="compositionally biased region" description="Basic and acidic residues" evidence="1">
    <location>
        <begin position="196"/>
        <end position="210"/>
    </location>
</feature>
<feature type="region of interest" description="Disordered" evidence="1">
    <location>
        <begin position="1"/>
        <end position="71"/>
    </location>
</feature>
<feature type="compositionally biased region" description="Polar residues" evidence="1">
    <location>
        <begin position="799"/>
        <end position="809"/>
    </location>
</feature>
<dbReference type="EMBL" id="LGRN01000142">
    <property type="protein sequence ID" value="OJD15699.1"/>
    <property type="molecule type" value="Genomic_DNA"/>
</dbReference>
<dbReference type="STRING" id="1447872.A0A1J9Q655"/>
<sequence>MPSHRYDRGRMLRQKEVPELPQDVHLSRIAGVPNSDQPSLTTTRSQVHRTFLPSRARRGSSVSEGEDSYQGMVLSPQDTKIQSKANGQPLGIPHTSKIRSALAPSLIPSMAKMPPASQRQLSLGAATADRFGKIAPAEGRPRNVLRRKAPSIEQYAERSRAKSDTSRFGFFGSNTSLAKSDGENGGPSLDFNSEGELPKNFKSRTQDQIRHGPLKPAPLQSTLQPHSRAGESHATRIPKEIPKELAGLAREVNTTVLPPPTPNFTSTSSPSTRYSESPGPWSSRTSTPTSMSSYSPGIIQPTKVVSRLRQPSPAMSMSRSPLPRQSTAPVPSTIPAPTNKDGSTFHPRAPRKSQTHPPVTAVKVGKTERQYGGNNKSVVPSHGPPPRKSSTKFKSPKLKDDDLTQKSNKVLEAWEEKQSIEPCQLKPENSSRLPAPTSTFRPPRPSRAGTSHLELKPSPVIQSNMATLKHSGHRRQTSYDSTPGKLHQTHMNSSTESIQSRSLNQAPNRYGSPYLAGNQSSMTPTNSKDSLSRANTVLLKDPKESKEPVSTGGARRFGLFSKKGRSDTDVTGADWKDKQGRRGPAAGTGHEGYGRYAQRGRRSSINSVSGRARSSSATAPARKGSNASQESEMDDFLLDRLEPVVINGGGANGAELRRTQSEQSAGSVSFASTSISRPGPEHSKAVGDSSESLVLGAEHTVQPDETFDSLLHRMHLTEEKSSLANRRSFLKSQLLRSTEETTVPLSVYTDVPKSRPSIDSCNTSQTSFSQSSVSITMNDRIHDKKENKKPEKRGKWNFFQRSHQNSRTGSLPEPSLPLEVPVAISKIPASRQVAHYALLENEHLDSESLKDIFRGIEESPPLEEEDDQTQEVPLGLGLKRQHGHSILLPSPPLLGGYTFDELPSSPKVFFNSSIFDEVAKEAQPKADVHHERRPNRLASVGRIPIVISSREAQKNQPIPSFSRPFSRSDMPSLTSTANTNPVHFYNPGRPPMGSQTEALPSHEFYPGCAISDTSMLAMSGNNRTDVQKGHEFLTFPRRKSVASGSSSSEGRRSLKAVTAIEPHPSSKLNEDEVWNEYDDFIDTVLSPKSAPKKRRSHASQQSFKLATRASKTLQVELNGPSNGSRFIPNPSETATLRQSMSSSRSSGSSVRLRRSMILSALHSSMSQSPPLSFNDLYGGYRNMNSAESVNQGGTLSAQRPDSESDTIRESPLPVLKSSEADRRRNTILLDRAERDRNGSVEQTNLRSSSLMTSRWLSFGRVLFSPAHNHLQGQDQGRVLVIDGLGNDDWSFYCALTYPTATVYSLGFSGSSAISSNPAAWQPPSNHRMIHHANIENPFPFPKGFFTAAVIRFPAACSESGLRATISECKRVLRPGAYLEMNVMDLDMVNMGSRTRKAVRMLKERICVTDPSISLKPASDNIQKLLGKRGFENLNRCIVGMPVAGTILSSSDTSSSNRSATATFPSAQNSASVIQAGSRRRRTPSDDPTVSLGDLLSNSSPSESNDESIAKMVAKVARWWYTRCYEAAILPDGNPDYSIWADRRVLRECQRRATGFRLLIAYAQKPSEPRRTASV</sequence>
<feature type="compositionally biased region" description="Basic and acidic residues" evidence="1">
    <location>
        <begin position="1"/>
        <end position="18"/>
    </location>
</feature>
<feature type="compositionally biased region" description="Polar residues" evidence="1">
    <location>
        <begin position="1184"/>
        <end position="1199"/>
    </location>
</feature>
<dbReference type="Gene3D" id="3.40.50.150">
    <property type="entry name" value="Vaccinia Virus protein VP39"/>
    <property type="match status" value="1"/>
</dbReference>
<feature type="compositionally biased region" description="Low complexity" evidence="1">
    <location>
        <begin position="263"/>
        <end position="296"/>
    </location>
</feature>
<feature type="compositionally biased region" description="Basic and acidic residues" evidence="1">
    <location>
        <begin position="228"/>
        <end position="237"/>
    </location>
</feature>
<feature type="region of interest" description="Disordered" evidence="1">
    <location>
        <begin position="951"/>
        <end position="977"/>
    </location>
</feature>
<evidence type="ECO:0000313" key="3">
    <source>
        <dbReference type="Proteomes" id="UP000182235"/>
    </source>
</evidence>
<feature type="compositionally biased region" description="Polar residues" evidence="1">
    <location>
        <begin position="1463"/>
        <end position="1474"/>
    </location>
</feature>
<reference evidence="2 3" key="1">
    <citation type="submission" date="2015-07" db="EMBL/GenBank/DDBJ databases">
        <title>Emmonsia species relationships and genome sequence.</title>
        <authorList>
            <consortium name="The Broad Institute Genomics Platform"/>
            <person name="Cuomo C.A."/>
            <person name="Munoz J.F."/>
            <person name="Imamovic A."/>
            <person name="Priest M.E."/>
            <person name="Young S."/>
            <person name="Clay O.K."/>
            <person name="McEwen J.G."/>
        </authorList>
    </citation>
    <scope>NUCLEOTIDE SEQUENCE [LARGE SCALE GENOMIC DNA]</scope>
    <source>
        <strain evidence="2 3">UAMH 9510</strain>
    </source>
</reference>
<feature type="region of interest" description="Disordered" evidence="1">
    <location>
        <begin position="1088"/>
        <end position="1107"/>
    </location>
</feature>
<evidence type="ECO:0008006" key="4">
    <source>
        <dbReference type="Google" id="ProtNLM"/>
    </source>
</evidence>
<feature type="region of interest" description="Disordered" evidence="1">
    <location>
        <begin position="1449"/>
        <end position="1505"/>
    </location>
</feature>
<protein>
    <recommendedName>
        <fullName evidence="4">Methyltransferase type 11 domain-containing protein</fullName>
    </recommendedName>
</protein>
<dbReference type="InterPro" id="IPR029063">
    <property type="entry name" value="SAM-dependent_MTases_sf"/>
</dbReference>
<feature type="compositionally biased region" description="Low complexity" evidence="1">
    <location>
        <begin position="603"/>
        <end position="622"/>
    </location>
</feature>
<feature type="region of interest" description="Disordered" evidence="1">
    <location>
        <begin position="752"/>
        <end position="814"/>
    </location>
</feature>
<feature type="compositionally biased region" description="Low complexity" evidence="1">
    <location>
        <begin position="760"/>
        <end position="774"/>
    </location>
</feature>
<dbReference type="Proteomes" id="UP000182235">
    <property type="component" value="Unassembled WGS sequence"/>
</dbReference>
<feature type="compositionally biased region" description="Polar residues" evidence="1">
    <location>
        <begin position="661"/>
        <end position="676"/>
    </location>
</feature>
<name>A0A1J9Q655_9EURO</name>
<organism evidence="2 3">
    <name type="scientific">Emergomyces pasteurianus Ep9510</name>
    <dbReference type="NCBI Taxonomy" id="1447872"/>
    <lineage>
        <taxon>Eukaryota</taxon>
        <taxon>Fungi</taxon>
        <taxon>Dikarya</taxon>
        <taxon>Ascomycota</taxon>
        <taxon>Pezizomycotina</taxon>
        <taxon>Eurotiomycetes</taxon>
        <taxon>Eurotiomycetidae</taxon>
        <taxon>Onygenales</taxon>
        <taxon>Ajellomycetaceae</taxon>
        <taxon>Emergomyces</taxon>
    </lineage>
</organism>
<comment type="caution">
    <text evidence="2">The sequence shown here is derived from an EMBL/GenBank/DDBJ whole genome shotgun (WGS) entry which is preliminary data.</text>
</comment>
<feature type="compositionally biased region" description="Low complexity" evidence="1">
    <location>
        <begin position="959"/>
        <end position="968"/>
    </location>
</feature>
<evidence type="ECO:0000256" key="1">
    <source>
        <dbReference type="SAM" id="MobiDB-lite"/>
    </source>
</evidence>
<dbReference type="SUPFAM" id="SSF53335">
    <property type="entry name" value="S-adenosyl-L-methionine-dependent methyltransferases"/>
    <property type="match status" value="1"/>
</dbReference>
<feature type="region of interest" description="Disordered" evidence="1">
    <location>
        <begin position="649"/>
        <end position="687"/>
    </location>
</feature>
<feature type="compositionally biased region" description="Polar residues" evidence="1">
    <location>
        <begin position="34"/>
        <end position="45"/>
    </location>
</feature>